<reference evidence="4" key="4">
    <citation type="journal article" date="2015" name="G3 (Bethesda)">
        <title>Genome sequences of three phytopathogenic species of the Magnaporthaceae family of fungi.</title>
        <authorList>
            <person name="Okagaki L.H."/>
            <person name="Nunes C.C."/>
            <person name="Sailsbery J."/>
            <person name="Clay B."/>
            <person name="Brown D."/>
            <person name="John T."/>
            <person name="Oh Y."/>
            <person name="Young N."/>
            <person name="Fitzgerald M."/>
            <person name="Haas B.J."/>
            <person name="Zeng Q."/>
            <person name="Young S."/>
            <person name="Adiconis X."/>
            <person name="Fan L."/>
            <person name="Levin J.Z."/>
            <person name="Mitchell T.K."/>
            <person name="Okubara P.A."/>
            <person name="Farman M.L."/>
            <person name="Kohn L.M."/>
            <person name="Birren B."/>
            <person name="Ma L.-J."/>
            <person name="Dean R.A."/>
        </authorList>
    </citation>
    <scope>NUCLEOTIDE SEQUENCE</scope>
    <source>
        <strain evidence="4">R3-111a-1</strain>
    </source>
</reference>
<organism evidence="3">
    <name type="scientific">Gaeumannomyces tritici (strain R3-111a-1)</name>
    <name type="common">Wheat and barley take-all root rot fungus</name>
    <name type="synonym">Gaeumannomyces graminis var. tritici</name>
    <dbReference type="NCBI Taxonomy" id="644352"/>
    <lineage>
        <taxon>Eukaryota</taxon>
        <taxon>Fungi</taxon>
        <taxon>Dikarya</taxon>
        <taxon>Ascomycota</taxon>
        <taxon>Pezizomycotina</taxon>
        <taxon>Sordariomycetes</taxon>
        <taxon>Sordariomycetidae</taxon>
        <taxon>Magnaporthales</taxon>
        <taxon>Magnaporthaceae</taxon>
        <taxon>Gaeumannomyces</taxon>
    </lineage>
</organism>
<evidence type="ECO:0000256" key="2">
    <source>
        <dbReference type="ARBA" id="ARBA00023157"/>
    </source>
</evidence>
<dbReference type="RefSeq" id="XP_009219646.1">
    <property type="nucleotide sequence ID" value="XM_009221382.1"/>
</dbReference>
<sequence length="371" mass="40348">MSGVHVIVARASEEQPGPGILGKVAEDVVSKIPGSDFVAVDYPAKLSNYKASQKAGVVAMSALINDYTAACPDGKLVLMGYSQGAHVVADIVCGASEDVFDRASAISDDKSSKIAAVVMMGDPSRNATAPFNRGNATKDGVFPRKDLAGCGPAASRMVSYCSAGDKFCDSGNDLNVHVGYVDTQGAAATKHHPRHLPPRRARHLHRQLHRQHQAPLLQLVHLRQVLLVLDHHRQAVHLRREALPEALLLRVVPHLLLQRLAHPLPLPEALLPLVPPRLLQQLARLLRRRSGELLLPALHRPRGQSGHPLLLEPPRHLRLLRRQPQVPRRHHLLMGRHLTLLPSTRLLQLRNGAPQAAAPGTGDALPSDEDP</sequence>
<dbReference type="Gene3D" id="3.40.50.1820">
    <property type="entry name" value="alpha/beta hydrolase"/>
    <property type="match status" value="1"/>
</dbReference>
<dbReference type="Pfam" id="PF01083">
    <property type="entry name" value="Cutinase"/>
    <property type="match status" value="1"/>
</dbReference>
<dbReference type="AlphaFoldDB" id="J3NQP5"/>
<evidence type="ECO:0008006" key="6">
    <source>
        <dbReference type="Google" id="ProtNLM"/>
    </source>
</evidence>
<dbReference type="STRING" id="644352.J3NQP5"/>
<keyword evidence="2" id="KW-1015">Disulfide bond</keyword>
<name>J3NQP5_GAET3</name>
<evidence type="ECO:0000313" key="4">
    <source>
        <dbReference type="EnsemblFungi" id="EJT78501"/>
    </source>
</evidence>
<dbReference type="SUPFAM" id="SSF53474">
    <property type="entry name" value="alpha/beta-Hydrolases"/>
    <property type="match status" value="1"/>
</dbReference>
<dbReference type="eggNOG" id="ENOG502SQ4D">
    <property type="taxonomic scope" value="Eukaryota"/>
</dbReference>
<dbReference type="InterPro" id="IPR000675">
    <property type="entry name" value="Cutinase/axe"/>
</dbReference>
<evidence type="ECO:0000313" key="5">
    <source>
        <dbReference type="Proteomes" id="UP000006039"/>
    </source>
</evidence>
<keyword evidence="1" id="KW-0378">Hydrolase</keyword>
<accession>J3NQP5</accession>
<dbReference type="Proteomes" id="UP000006039">
    <property type="component" value="Unassembled WGS sequence"/>
</dbReference>
<dbReference type="EnsemblFungi" id="EJT78501">
    <property type="protein sequence ID" value="EJT78501"/>
    <property type="gene ID" value="GGTG_03601"/>
</dbReference>
<dbReference type="PANTHER" id="PTHR33630:SF9">
    <property type="entry name" value="CUTINASE 4"/>
    <property type="match status" value="1"/>
</dbReference>
<gene>
    <name evidence="4" type="primary">20344059</name>
    <name evidence="3" type="ORF">GGTG_03601</name>
</gene>
<dbReference type="EMBL" id="GL385396">
    <property type="protein sequence ID" value="EJT78501.1"/>
    <property type="molecule type" value="Genomic_DNA"/>
</dbReference>
<dbReference type="HOGENOM" id="CLU_746057_0_0_1"/>
<reference evidence="5" key="1">
    <citation type="submission" date="2010-07" db="EMBL/GenBank/DDBJ databases">
        <title>The genome sequence of Gaeumannomyces graminis var. tritici strain R3-111a-1.</title>
        <authorList>
            <consortium name="The Broad Institute Genome Sequencing Platform"/>
            <person name="Ma L.-J."/>
            <person name="Dead R."/>
            <person name="Young S."/>
            <person name="Zeng Q."/>
            <person name="Koehrsen M."/>
            <person name="Alvarado L."/>
            <person name="Berlin A."/>
            <person name="Chapman S.B."/>
            <person name="Chen Z."/>
            <person name="Freedman E."/>
            <person name="Gellesch M."/>
            <person name="Goldberg J."/>
            <person name="Griggs A."/>
            <person name="Gujja S."/>
            <person name="Heilman E.R."/>
            <person name="Heiman D."/>
            <person name="Hepburn T."/>
            <person name="Howarth C."/>
            <person name="Jen D."/>
            <person name="Larson L."/>
            <person name="Mehta T."/>
            <person name="Neiman D."/>
            <person name="Pearson M."/>
            <person name="Roberts A."/>
            <person name="Saif S."/>
            <person name="Shea T."/>
            <person name="Shenoy N."/>
            <person name="Sisk P."/>
            <person name="Stolte C."/>
            <person name="Sykes S."/>
            <person name="Walk T."/>
            <person name="White J."/>
            <person name="Yandava C."/>
            <person name="Haas B."/>
            <person name="Nusbaum C."/>
            <person name="Birren B."/>
        </authorList>
    </citation>
    <scope>NUCLEOTIDE SEQUENCE [LARGE SCALE GENOMIC DNA]</scope>
    <source>
        <strain evidence="5">R3-111a-1</strain>
    </source>
</reference>
<keyword evidence="5" id="KW-1185">Reference proteome</keyword>
<evidence type="ECO:0000313" key="3">
    <source>
        <dbReference type="EMBL" id="EJT78501.1"/>
    </source>
</evidence>
<dbReference type="PANTHER" id="PTHR33630">
    <property type="entry name" value="CUTINASE RV1984C-RELATED-RELATED"/>
    <property type="match status" value="1"/>
</dbReference>
<reference evidence="3" key="3">
    <citation type="submission" date="2010-09" db="EMBL/GenBank/DDBJ databases">
        <title>Annotation of Gaeumannomyces graminis var. tritici R3-111a-1.</title>
        <authorList>
            <consortium name="The Broad Institute Genome Sequencing Platform"/>
            <person name="Ma L.-J."/>
            <person name="Dead R."/>
            <person name="Young S.K."/>
            <person name="Zeng Q."/>
            <person name="Gargeya S."/>
            <person name="Fitzgerald M."/>
            <person name="Haas B."/>
            <person name="Abouelleil A."/>
            <person name="Alvarado L."/>
            <person name="Arachchi H.M."/>
            <person name="Berlin A."/>
            <person name="Brown A."/>
            <person name="Chapman S.B."/>
            <person name="Chen Z."/>
            <person name="Dunbar C."/>
            <person name="Freedman E."/>
            <person name="Gearin G."/>
            <person name="Gellesch M."/>
            <person name="Goldberg J."/>
            <person name="Griggs A."/>
            <person name="Gujja S."/>
            <person name="Heiman D."/>
            <person name="Howarth C."/>
            <person name="Larson L."/>
            <person name="Lui A."/>
            <person name="MacDonald P.J.P."/>
            <person name="Mehta T."/>
            <person name="Montmayeur A."/>
            <person name="Murphy C."/>
            <person name="Neiman D."/>
            <person name="Pearson M."/>
            <person name="Priest M."/>
            <person name="Roberts A."/>
            <person name="Saif S."/>
            <person name="Shea T."/>
            <person name="Shenoy N."/>
            <person name="Sisk P."/>
            <person name="Stolte C."/>
            <person name="Sykes S."/>
            <person name="Yandava C."/>
            <person name="Wortman J."/>
            <person name="Nusbaum C."/>
            <person name="Birren B."/>
        </authorList>
    </citation>
    <scope>NUCLEOTIDE SEQUENCE</scope>
    <source>
        <strain evidence="3">R3-111a-1</strain>
    </source>
</reference>
<proteinExistence type="predicted"/>
<reference evidence="3" key="2">
    <citation type="submission" date="2010-07" db="EMBL/GenBank/DDBJ databases">
        <authorList>
            <consortium name="The Broad Institute Genome Sequencing Platform"/>
            <consortium name="Broad Institute Genome Sequencing Center for Infectious Disease"/>
            <person name="Ma L.-J."/>
            <person name="Dead R."/>
            <person name="Young S."/>
            <person name="Zeng Q."/>
            <person name="Koehrsen M."/>
            <person name="Alvarado L."/>
            <person name="Berlin A."/>
            <person name="Chapman S.B."/>
            <person name="Chen Z."/>
            <person name="Freedman E."/>
            <person name="Gellesch M."/>
            <person name="Goldberg J."/>
            <person name="Griggs A."/>
            <person name="Gujja S."/>
            <person name="Heilman E.R."/>
            <person name="Heiman D."/>
            <person name="Hepburn T."/>
            <person name="Howarth C."/>
            <person name="Jen D."/>
            <person name="Larson L."/>
            <person name="Mehta T."/>
            <person name="Neiman D."/>
            <person name="Pearson M."/>
            <person name="Roberts A."/>
            <person name="Saif S."/>
            <person name="Shea T."/>
            <person name="Shenoy N."/>
            <person name="Sisk P."/>
            <person name="Stolte C."/>
            <person name="Sykes S."/>
            <person name="Walk T."/>
            <person name="White J."/>
            <person name="Yandava C."/>
            <person name="Haas B."/>
            <person name="Nusbaum C."/>
            <person name="Birren B."/>
        </authorList>
    </citation>
    <scope>NUCLEOTIDE SEQUENCE</scope>
    <source>
        <strain evidence="3">R3-111a-1</strain>
    </source>
</reference>
<protein>
    <recommendedName>
        <fullName evidence="6">Cutinase</fullName>
    </recommendedName>
</protein>
<dbReference type="GeneID" id="20344059"/>
<reference evidence="4" key="5">
    <citation type="submission" date="2018-04" db="UniProtKB">
        <authorList>
            <consortium name="EnsemblFungi"/>
        </authorList>
    </citation>
    <scope>IDENTIFICATION</scope>
    <source>
        <strain evidence="4">R3-111a-1</strain>
    </source>
</reference>
<dbReference type="InterPro" id="IPR029058">
    <property type="entry name" value="AB_hydrolase_fold"/>
</dbReference>
<dbReference type="OrthoDB" id="2586582at2759"/>
<dbReference type="VEuPathDB" id="FungiDB:GGTG_03601"/>
<dbReference type="SMART" id="SM01110">
    <property type="entry name" value="Cutinase"/>
    <property type="match status" value="1"/>
</dbReference>
<dbReference type="GO" id="GO:0052689">
    <property type="term" value="F:carboxylic ester hydrolase activity"/>
    <property type="evidence" value="ECO:0007669"/>
    <property type="project" value="UniProtKB-ARBA"/>
</dbReference>
<evidence type="ECO:0000256" key="1">
    <source>
        <dbReference type="ARBA" id="ARBA00022801"/>
    </source>
</evidence>